<accession>A0A8T2SEW2</accession>
<dbReference type="NCBIfam" id="TIGR00090">
    <property type="entry name" value="rsfS_iojap_ybeB"/>
    <property type="match status" value="1"/>
</dbReference>
<dbReference type="GO" id="GO:0090071">
    <property type="term" value="P:negative regulation of ribosome biogenesis"/>
    <property type="evidence" value="ECO:0007669"/>
    <property type="project" value="TreeGrafter"/>
</dbReference>
<dbReference type="SUPFAM" id="SSF81301">
    <property type="entry name" value="Nucleotidyltransferase"/>
    <property type="match status" value="1"/>
</dbReference>
<dbReference type="GO" id="GO:0043023">
    <property type="term" value="F:ribosomal large subunit binding"/>
    <property type="evidence" value="ECO:0007669"/>
    <property type="project" value="TreeGrafter"/>
</dbReference>
<evidence type="ECO:0000256" key="3">
    <source>
        <dbReference type="ARBA" id="ARBA00022528"/>
    </source>
</evidence>
<proteinExistence type="inferred from homology"/>
<keyword evidence="3" id="KW-0150">Chloroplast</keyword>
<evidence type="ECO:0000256" key="7">
    <source>
        <dbReference type="ARBA" id="ARBA00069129"/>
    </source>
</evidence>
<evidence type="ECO:0000256" key="5">
    <source>
        <dbReference type="ARBA" id="ARBA00022946"/>
    </source>
</evidence>
<protein>
    <recommendedName>
        <fullName evidence="7">Protein Iojap, chloroplastic</fullName>
    </recommendedName>
</protein>
<evidence type="ECO:0000313" key="9">
    <source>
        <dbReference type="Proteomes" id="UP000825935"/>
    </source>
</evidence>
<dbReference type="AlphaFoldDB" id="A0A8T2SEW2"/>
<dbReference type="Pfam" id="PF02410">
    <property type="entry name" value="RsfS"/>
    <property type="match status" value="1"/>
</dbReference>
<evidence type="ECO:0000256" key="1">
    <source>
        <dbReference type="ARBA" id="ARBA00004229"/>
    </source>
</evidence>
<comment type="subunit">
    <text evidence="6">Interacts with chloroplast ribosomal protein uL14c (rpl14).</text>
</comment>
<dbReference type="Gene3D" id="3.30.460.10">
    <property type="entry name" value="Beta Polymerase, domain 2"/>
    <property type="match status" value="1"/>
</dbReference>
<reference evidence="8" key="1">
    <citation type="submission" date="2021-08" db="EMBL/GenBank/DDBJ databases">
        <title>WGS assembly of Ceratopteris richardii.</title>
        <authorList>
            <person name="Marchant D.B."/>
            <person name="Chen G."/>
            <person name="Jenkins J."/>
            <person name="Shu S."/>
            <person name="Leebens-Mack J."/>
            <person name="Grimwood J."/>
            <person name="Schmutz J."/>
            <person name="Soltis P."/>
            <person name="Soltis D."/>
            <person name="Chen Z.-H."/>
        </authorList>
    </citation>
    <scope>NUCLEOTIDE SEQUENCE</scope>
    <source>
        <strain evidence="8">Whitten #5841</strain>
        <tissue evidence="8">Leaf</tissue>
    </source>
</reference>
<keyword evidence="9" id="KW-1185">Reference proteome</keyword>
<comment type="subcellular location">
    <subcellularLocation>
        <location evidence="1">Plastid</location>
        <location evidence="1">Chloroplast</location>
    </subcellularLocation>
</comment>
<name>A0A8T2SEW2_CERRI</name>
<dbReference type="OrthoDB" id="21330at2759"/>
<dbReference type="PANTHER" id="PTHR21043">
    <property type="entry name" value="IOJAP SUPERFAMILY ORTHOLOG"/>
    <property type="match status" value="1"/>
</dbReference>
<dbReference type="Proteomes" id="UP000825935">
    <property type="component" value="Chromosome 20"/>
</dbReference>
<keyword evidence="4" id="KW-0934">Plastid</keyword>
<keyword evidence="5" id="KW-0809">Transit peptide</keyword>
<gene>
    <name evidence="8" type="ORF">KP509_20G007700</name>
</gene>
<evidence type="ECO:0000313" key="8">
    <source>
        <dbReference type="EMBL" id="KAH7330907.1"/>
    </source>
</evidence>
<dbReference type="PANTHER" id="PTHR21043:SF2">
    <property type="entry name" value="PROTEIN IOJAP, CHLOROPLASTIC"/>
    <property type="match status" value="1"/>
</dbReference>
<sequence>MLRAFLLQQGVISVSSLHTLQNSTREAHGSASLHFNDRQLGIHTPAGLWLPRSRRLKRWPLHNPLQFSKRGSRAWTDTPAPSQNGDEELDDEELDALFEEHGEVVVADPNPRPASAEVDDDAKSLALAIALAEAANDTKAVDILVLHVKPLVYWTRFFVIATAFSRPQLAAIAKKIRDVGSQRFKMHPTGDSKLTSWTLLDYGDVVVHVFLPKERAYYNLEEFYGNAPVVELSFNASDKVQSME</sequence>
<dbReference type="GO" id="GO:0009507">
    <property type="term" value="C:chloroplast"/>
    <property type="evidence" value="ECO:0007669"/>
    <property type="project" value="UniProtKB-SubCell"/>
</dbReference>
<dbReference type="InterPro" id="IPR043519">
    <property type="entry name" value="NT_sf"/>
</dbReference>
<evidence type="ECO:0000256" key="4">
    <source>
        <dbReference type="ARBA" id="ARBA00022640"/>
    </source>
</evidence>
<dbReference type="GO" id="GO:0017148">
    <property type="term" value="P:negative regulation of translation"/>
    <property type="evidence" value="ECO:0007669"/>
    <property type="project" value="TreeGrafter"/>
</dbReference>
<comment type="similarity">
    <text evidence="2">Belongs to the Iojap/RsfS family.</text>
</comment>
<organism evidence="8 9">
    <name type="scientific">Ceratopteris richardii</name>
    <name type="common">Triangle waterfern</name>
    <dbReference type="NCBI Taxonomy" id="49495"/>
    <lineage>
        <taxon>Eukaryota</taxon>
        <taxon>Viridiplantae</taxon>
        <taxon>Streptophyta</taxon>
        <taxon>Embryophyta</taxon>
        <taxon>Tracheophyta</taxon>
        <taxon>Polypodiopsida</taxon>
        <taxon>Polypodiidae</taxon>
        <taxon>Polypodiales</taxon>
        <taxon>Pteridineae</taxon>
        <taxon>Pteridaceae</taxon>
        <taxon>Parkerioideae</taxon>
        <taxon>Ceratopteris</taxon>
    </lineage>
</organism>
<evidence type="ECO:0000256" key="6">
    <source>
        <dbReference type="ARBA" id="ARBA00061915"/>
    </source>
</evidence>
<dbReference type="EMBL" id="CM035425">
    <property type="protein sequence ID" value="KAH7330907.1"/>
    <property type="molecule type" value="Genomic_DNA"/>
</dbReference>
<dbReference type="FunFam" id="3.30.460.10:FF:000026">
    <property type="entry name" value="Protein Iojap, chloroplastic"/>
    <property type="match status" value="1"/>
</dbReference>
<evidence type="ECO:0000256" key="2">
    <source>
        <dbReference type="ARBA" id="ARBA00010574"/>
    </source>
</evidence>
<dbReference type="EMBL" id="CM035425">
    <property type="protein sequence ID" value="KAH7330906.1"/>
    <property type="molecule type" value="Genomic_DNA"/>
</dbReference>
<dbReference type="InterPro" id="IPR004394">
    <property type="entry name" value="Iojap/RsfS/C7orf30"/>
</dbReference>
<dbReference type="HAMAP" id="MF_01477">
    <property type="entry name" value="Iojap_RsfS"/>
    <property type="match status" value="1"/>
</dbReference>
<comment type="caution">
    <text evidence="8">The sequence shown here is derived from an EMBL/GenBank/DDBJ whole genome shotgun (WGS) entry which is preliminary data.</text>
</comment>